<keyword evidence="2" id="KW-1185">Reference proteome</keyword>
<dbReference type="AlphaFoldDB" id="A0A4U5PAR3"/>
<reference evidence="1 2" key="1">
    <citation type="journal article" date="2015" name="Genome Biol.">
        <title>Comparative genomics of Steinernema reveals deeply conserved gene regulatory networks.</title>
        <authorList>
            <person name="Dillman A.R."/>
            <person name="Macchietto M."/>
            <person name="Porter C.F."/>
            <person name="Rogers A."/>
            <person name="Williams B."/>
            <person name="Antoshechkin I."/>
            <person name="Lee M.M."/>
            <person name="Goodwin Z."/>
            <person name="Lu X."/>
            <person name="Lewis E.E."/>
            <person name="Goodrich-Blair H."/>
            <person name="Stock S.P."/>
            <person name="Adams B.J."/>
            <person name="Sternberg P.W."/>
            <person name="Mortazavi A."/>
        </authorList>
    </citation>
    <scope>NUCLEOTIDE SEQUENCE [LARGE SCALE GENOMIC DNA]</scope>
    <source>
        <strain evidence="1 2">ALL</strain>
    </source>
</reference>
<evidence type="ECO:0000313" key="2">
    <source>
        <dbReference type="Proteomes" id="UP000298663"/>
    </source>
</evidence>
<proteinExistence type="predicted"/>
<dbReference type="Proteomes" id="UP000298663">
    <property type="component" value="Unassembled WGS sequence"/>
</dbReference>
<name>A0A4U5PAR3_STECR</name>
<reference evidence="1 2" key="2">
    <citation type="journal article" date="2019" name="G3 (Bethesda)">
        <title>Hybrid Assembly of the Genome of the Entomopathogenic Nematode Steinernema carpocapsae Identifies the X-Chromosome.</title>
        <authorList>
            <person name="Serra L."/>
            <person name="Macchietto M."/>
            <person name="Macias-Munoz A."/>
            <person name="McGill C.J."/>
            <person name="Rodriguez I.M."/>
            <person name="Rodriguez B."/>
            <person name="Murad R."/>
            <person name="Mortazavi A."/>
        </authorList>
    </citation>
    <scope>NUCLEOTIDE SEQUENCE [LARGE SCALE GENOMIC DNA]</scope>
    <source>
        <strain evidence="1 2">ALL</strain>
    </source>
</reference>
<gene>
    <name evidence="1" type="ORF">L596_007887</name>
</gene>
<organism evidence="1 2">
    <name type="scientific">Steinernema carpocapsae</name>
    <name type="common">Entomopathogenic nematode</name>
    <dbReference type="NCBI Taxonomy" id="34508"/>
    <lineage>
        <taxon>Eukaryota</taxon>
        <taxon>Metazoa</taxon>
        <taxon>Ecdysozoa</taxon>
        <taxon>Nematoda</taxon>
        <taxon>Chromadorea</taxon>
        <taxon>Rhabditida</taxon>
        <taxon>Tylenchina</taxon>
        <taxon>Panagrolaimomorpha</taxon>
        <taxon>Strongyloidoidea</taxon>
        <taxon>Steinernematidae</taxon>
        <taxon>Steinernema</taxon>
    </lineage>
</organism>
<sequence length="89" mass="9714">MCLAEEGTVWEGSFCQIKCPVAGRSVVHVFTRNAVFFVKILQTKDAKSSNSLITYDFVVFCGKNHDFTPRSCSLVNLPPTGPTARGASE</sequence>
<evidence type="ECO:0000313" key="1">
    <source>
        <dbReference type="EMBL" id="TKR93427.1"/>
    </source>
</evidence>
<comment type="caution">
    <text evidence="1">The sequence shown here is derived from an EMBL/GenBank/DDBJ whole genome shotgun (WGS) entry which is preliminary data.</text>
</comment>
<dbReference type="EMBL" id="AZBU02000002">
    <property type="protein sequence ID" value="TKR93427.1"/>
    <property type="molecule type" value="Genomic_DNA"/>
</dbReference>
<protein>
    <submittedName>
        <fullName evidence="1">Uncharacterized protein</fullName>
    </submittedName>
</protein>
<accession>A0A4U5PAR3</accession>